<dbReference type="Proteomes" id="UP000543005">
    <property type="component" value="Unassembled WGS sequence"/>
</dbReference>
<evidence type="ECO:0000313" key="9">
    <source>
        <dbReference type="EMBL" id="MBC1793798.1"/>
    </source>
</evidence>
<dbReference type="GeneID" id="58717817"/>
<evidence type="ECO:0000313" key="22">
    <source>
        <dbReference type="Proteomes" id="UP000519573"/>
    </source>
</evidence>
<dbReference type="Proteomes" id="UP000574104">
    <property type="component" value="Unassembled WGS sequence"/>
</dbReference>
<evidence type="ECO:0000313" key="20">
    <source>
        <dbReference type="EMBL" id="MBC2372867.1"/>
    </source>
</evidence>
<dbReference type="EMBL" id="JAARVD010000001">
    <property type="protein sequence ID" value="MBC1795601.1"/>
    <property type="molecule type" value="Genomic_DNA"/>
</dbReference>
<evidence type="ECO:0000313" key="19">
    <source>
        <dbReference type="EMBL" id="MBC2310897.1"/>
    </source>
</evidence>
<evidence type="ECO:0000313" key="17">
    <source>
        <dbReference type="EMBL" id="MBC2283020.1"/>
    </source>
</evidence>
<dbReference type="EMBL" id="JAARZT010000005">
    <property type="protein sequence ID" value="MBC2292336.1"/>
    <property type="molecule type" value="Genomic_DNA"/>
</dbReference>
<evidence type="ECO:0000313" key="32">
    <source>
        <dbReference type="Proteomes" id="UP000546244"/>
    </source>
</evidence>
<evidence type="ECO:0000313" key="31">
    <source>
        <dbReference type="Proteomes" id="UP000544413"/>
    </source>
</evidence>
<dbReference type="EMBL" id="JAARUV010000001">
    <property type="protein sequence ID" value="MBC1778229.1"/>
    <property type="molecule type" value="Genomic_DNA"/>
</dbReference>
<evidence type="ECO:0000313" key="25">
    <source>
        <dbReference type="Proteomes" id="UP000533953"/>
    </source>
</evidence>
<evidence type="ECO:0000313" key="23">
    <source>
        <dbReference type="Proteomes" id="UP000529446"/>
    </source>
</evidence>
<dbReference type="EMBL" id="JAARMV010000003">
    <property type="protein sequence ID" value="MBC2372867.1"/>
    <property type="molecule type" value="Genomic_DNA"/>
</dbReference>
<dbReference type="Proteomes" id="UP000547643">
    <property type="component" value="Unassembled WGS sequence"/>
</dbReference>
<reference evidence="22 23" key="2">
    <citation type="submission" date="2020-03" db="EMBL/GenBank/DDBJ databases">
        <title>Soil Listeria distribution.</title>
        <authorList>
            <person name="Liao J."/>
            <person name="Wiedmann M."/>
        </authorList>
    </citation>
    <scope>NUCLEOTIDE SEQUENCE [LARGE SCALE GENOMIC DNA]</scope>
    <source>
        <strain evidence="19 38">FSL L7-0039</strain>
        <strain evidence="18 29">FSL L7-0051</strain>
        <strain evidence="17 40">FSL L7-0054</strain>
        <strain evidence="15 37">FSL L7-0149</strain>
        <strain evidence="16 36">FSL L7-0153</strain>
        <strain evidence="13 22">FSL L7-0245</strain>
        <strain evidence="14 27">FSL L7-0259</strain>
        <strain evidence="12 23">FSL L7-0360</strain>
        <strain evidence="11 33">FSL L7-0435</strain>
        <strain evidence="9 26">FSL L7-0978</strain>
        <strain evidence="10 35">FSL L7-0990</strain>
        <strain evidence="8 34">FSL L7-1017</strain>
        <strain evidence="7 39">FSL L7-1299</strain>
        <strain evidence="6 28">FSL L7-1387</strain>
        <strain evidence="5 25">FSL L7-1547</strain>
        <strain evidence="4 31">FSL L7-1658</strain>
        <strain evidence="2 30">FSL L7-1816</strain>
        <strain evidence="3 24">FSL L7-1833</strain>
        <strain evidence="20 32">FSL L7-1850</strain>
    </source>
</reference>
<dbReference type="EMBL" id="JAASWV010000010">
    <property type="protein sequence ID" value="MBC2310897.1"/>
    <property type="molecule type" value="Genomic_DNA"/>
</dbReference>
<dbReference type="Proteomes" id="UP000550367">
    <property type="component" value="Unassembled WGS sequence"/>
</dbReference>
<evidence type="ECO:0000313" key="7">
    <source>
        <dbReference type="EMBL" id="MBC1614699.1"/>
    </source>
</evidence>
<dbReference type="EMBL" id="JAAROL010000001">
    <property type="protein sequence ID" value="MBC1330450.1"/>
    <property type="molecule type" value="Genomic_DNA"/>
</dbReference>
<dbReference type="Proteomes" id="UP000585696">
    <property type="component" value="Unassembled WGS sequence"/>
</dbReference>
<evidence type="ECO:0000313" key="34">
    <source>
        <dbReference type="Proteomes" id="UP000547643"/>
    </source>
</evidence>
<dbReference type="EMBL" id="JAARSH010000001">
    <property type="protein sequence ID" value="MBC1614699.1"/>
    <property type="molecule type" value="Genomic_DNA"/>
</dbReference>
<dbReference type="Proteomes" id="UP000533953">
    <property type="component" value="Unassembled WGS sequence"/>
</dbReference>
<evidence type="ECO:0000313" key="6">
    <source>
        <dbReference type="EMBL" id="MBC1560980.1"/>
    </source>
</evidence>
<dbReference type="Proteomes" id="UP000519573">
    <property type="component" value="Unassembled WGS sequence"/>
</dbReference>
<dbReference type="STRING" id="1552123.EP57_10595"/>
<evidence type="ECO:0000313" key="24">
    <source>
        <dbReference type="Proteomes" id="UP000532866"/>
    </source>
</evidence>
<dbReference type="EMBL" id="JAARYY010000001">
    <property type="protein sequence ID" value="MBC2243002.1"/>
    <property type="molecule type" value="Genomic_DNA"/>
</dbReference>
<dbReference type="EMBL" id="JAARYD010000003">
    <property type="protein sequence ID" value="MBC2176285.1"/>
    <property type="molecule type" value="Genomic_DNA"/>
</dbReference>
<reference evidence="1 21" key="1">
    <citation type="submission" date="2014-05" db="EMBL/GenBank/DDBJ databases">
        <title>Novel Listeriaceae from food processing environments.</title>
        <authorList>
            <person name="den Bakker H.C."/>
        </authorList>
    </citation>
    <scope>NUCLEOTIDE SEQUENCE [LARGE SCALE GENOMIC DNA]</scope>
    <source>
        <strain evidence="1 21">FSL A5-0281</strain>
    </source>
</reference>
<evidence type="ECO:0000313" key="8">
    <source>
        <dbReference type="EMBL" id="MBC1778229.1"/>
    </source>
</evidence>
<dbReference type="Proteomes" id="UP000529446">
    <property type="component" value="Unassembled WGS sequence"/>
</dbReference>
<dbReference type="EMBL" id="JAARVG010000008">
    <property type="protein sequence ID" value="MBC1793798.1"/>
    <property type="molecule type" value="Genomic_DNA"/>
</dbReference>
<proteinExistence type="predicted"/>
<dbReference type="EMBL" id="JAASTX010000019">
    <property type="protein sequence ID" value="MBC1492801.1"/>
    <property type="molecule type" value="Genomic_DNA"/>
</dbReference>
<dbReference type="Proteomes" id="UP000546244">
    <property type="component" value="Unassembled WGS sequence"/>
</dbReference>
<evidence type="ECO:0000313" key="26">
    <source>
        <dbReference type="Proteomes" id="UP000539064"/>
    </source>
</evidence>
<evidence type="ECO:0000313" key="2">
    <source>
        <dbReference type="EMBL" id="MBC1315294.1"/>
    </source>
</evidence>
<dbReference type="RefSeq" id="WP_036086476.1">
    <property type="nucleotide sequence ID" value="NZ_CBCSHQ010000002.1"/>
</dbReference>
<evidence type="ECO:0000313" key="10">
    <source>
        <dbReference type="EMBL" id="MBC1795601.1"/>
    </source>
</evidence>
<dbReference type="Proteomes" id="UP000543379">
    <property type="component" value="Unassembled WGS sequence"/>
</dbReference>
<dbReference type="EMBL" id="JAARXI010000006">
    <property type="protein sequence ID" value="MBC2117466.1"/>
    <property type="molecule type" value="Genomic_DNA"/>
</dbReference>
<evidence type="ECO:0000313" key="4">
    <source>
        <dbReference type="EMBL" id="MBC1400242.1"/>
    </source>
</evidence>
<evidence type="ECO:0000313" key="12">
    <source>
        <dbReference type="EMBL" id="MBC2117466.1"/>
    </source>
</evidence>
<evidence type="ECO:0000313" key="1">
    <source>
        <dbReference type="EMBL" id="KGL40341.1"/>
    </source>
</evidence>
<evidence type="ECO:0000313" key="35">
    <source>
        <dbReference type="Proteomes" id="UP000548082"/>
    </source>
</evidence>
<dbReference type="Proteomes" id="UP000546806">
    <property type="component" value="Unassembled WGS sequence"/>
</dbReference>
<evidence type="ECO:0000313" key="36">
    <source>
        <dbReference type="Proteomes" id="UP000550367"/>
    </source>
</evidence>
<evidence type="ECO:0000313" key="29">
    <source>
        <dbReference type="Proteomes" id="UP000543005"/>
    </source>
</evidence>
<gene>
    <name evidence="1" type="ORF">EP57_10595</name>
    <name evidence="3" type="ORF">HB759_00680</name>
    <name evidence="2" type="ORF">HB811_00800</name>
    <name evidence="4" type="ORF">HB836_01440</name>
    <name evidence="6" type="ORF">HB902_02765</name>
    <name evidence="7" type="ORF">HB904_00715</name>
    <name evidence="20" type="ORF">HBP98_12715</name>
    <name evidence="8" type="ORF">HCA46_05200</name>
    <name evidence="9" type="ORF">HCA52_10250</name>
    <name evidence="10" type="ORF">HCA55_02635</name>
    <name evidence="11" type="ORF">HCA78_08180</name>
    <name evidence="12" type="ORF">HCB06_12625</name>
    <name evidence="16" type="ORF">HCB25_02915</name>
    <name evidence="13" type="ORF">HCB26_00755</name>
    <name evidence="14" type="ORF">HCB27_06650</name>
    <name evidence="15" type="ORF">HCB35_02845</name>
    <name evidence="17" type="ORF">HCB69_01350</name>
    <name evidence="18" type="ORF">HCC36_03750</name>
    <name evidence="5" type="ORF">HCI99_13335</name>
    <name evidence="19" type="ORF">HCJ81_08345</name>
</gene>
<dbReference type="Proteomes" id="UP000029844">
    <property type="component" value="Unassembled WGS sequence"/>
</dbReference>
<evidence type="ECO:0000313" key="5">
    <source>
        <dbReference type="EMBL" id="MBC1492801.1"/>
    </source>
</evidence>
<dbReference type="Proteomes" id="UP000539064">
    <property type="component" value="Unassembled WGS sequence"/>
</dbReference>
<evidence type="ECO:0000313" key="15">
    <source>
        <dbReference type="EMBL" id="MBC2239403.1"/>
    </source>
</evidence>
<dbReference type="NCBIfam" id="NF046040">
    <property type="entry name" value="RelB_antitoxin"/>
    <property type="match status" value="1"/>
</dbReference>
<dbReference type="AlphaFoldDB" id="A0A099W6C0"/>
<evidence type="ECO:0000313" key="39">
    <source>
        <dbReference type="Proteomes" id="UP000574104"/>
    </source>
</evidence>
<evidence type="ECO:0000313" key="3">
    <source>
        <dbReference type="EMBL" id="MBC1330450.1"/>
    </source>
</evidence>
<comment type="caution">
    <text evidence="1">The sequence shown here is derived from an EMBL/GenBank/DDBJ whole genome shotgun (WGS) entry which is preliminary data.</text>
</comment>
<evidence type="ECO:0000313" key="27">
    <source>
        <dbReference type="Proteomes" id="UP000541735"/>
    </source>
</evidence>
<evidence type="ECO:0000313" key="14">
    <source>
        <dbReference type="EMBL" id="MBC2176285.1"/>
    </source>
</evidence>
<evidence type="ECO:0000313" key="30">
    <source>
        <dbReference type="Proteomes" id="UP000543379"/>
    </source>
</evidence>
<dbReference type="EMBL" id="JAARPT010000001">
    <property type="protein sequence ID" value="MBC1400242.1"/>
    <property type="molecule type" value="Genomic_DNA"/>
</dbReference>
<dbReference type="EMBL" id="JAARZA010000001">
    <property type="protein sequence ID" value="MBC2239403.1"/>
    <property type="molecule type" value="Genomic_DNA"/>
</dbReference>
<evidence type="ECO:0000313" key="13">
    <source>
        <dbReference type="EMBL" id="MBC2165099.1"/>
    </source>
</evidence>
<dbReference type="EMBL" id="JAARWW010000003">
    <property type="protein sequence ID" value="MBC2003739.1"/>
    <property type="molecule type" value="Genomic_DNA"/>
</dbReference>
<dbReference type="OrthoDB" id="1691100at2"/>
<evidence type="ECO:0000313" key="21">
    <source>
        <dbReference type="Proteomes" id="UP000029844"/>
    </source>
</evidence>
<dbReference type="eggNOG" id="ENOG50335EQ">
    <property type="taxonomic scope" value="Bacteria"/>
</dbReference>
<protein>
    <submittedName>
        <fullName evidence="1">Toxin-antitoxin system, antitoxin component</fullName>
    </submittedName>
</protein>
<dbReference type="Proteomes" id="UP000548082">
    <property type="component" value="Unassembled WGS sequence"/>
</dbReference>
<dbReference type="EMBL" id="JAARZS010000003">
    <property type="protein sequence ID" value="MBC2283020.1"/>
    <property type="molecule type" value="Genomic_DNA"/>
</dbReference>
<dbReference type="Proteomes" id="UP000553016">
    <property type="component" value="Unassembled WGS sequence"/>
</dbReference>
<evidence type="ECO:0000313" key="16">
    <source>
        <dbReference type="EMBL" id="MBC2243002.1"/>
    </source>
</evidence>
<organism evidence="1 21">
    <name type="scientific">Listeria booriae</name>
    <dbReference type="NCBI Taxonomy" id="1552123"/>
    <lineage>
        <taxon>Bacteria</taxon>
        <taxon>Bacillati</taxon>
        <taxon>Bacillota</taxon>
        <taxon>Bacilli</taxon>
        <taxon>Bacillales</taxon>
        <taxon>Listeriaceae</taxon>
        <taxon>Listeria</taxon>
    </lineage>
</organism>
<dbReference type="InterPro" id="IPR046257">
    <property type="entry name" value="DUF6290"/>
</dbReference>
<evidence type="ECO:0000313" key="40">
    <source>
        <dbReference type="Proteomes" id="UP000585696"/>
    </source>
</evidence>
<dbReference type="Proteomes" id="UP000565628">
    <property type="component" value="Unassembled WGS sequence"/>
</dbReference>
<dbReference type="Proteomes" id="UP000541735">
    <property type="component" value="Unassembled WGS sequence"/>
</dbReference>
<accession>A0A099W6C0</accession>
<evidence type="ECO:0000313" key="37">
    <source>
        <dbReference type="Proteomes" id="UP000553016"/>
    </source>
</evidence>
<sequence>MATITVRVSEIEKLFLDKMAKFEGKSLSDLLKTTTLESLEDEYDARVADYAYEEYLERPKSRPLSDVMSEYGLEDNE</sequence>
<evidence type="ECO:0000313" key="33">
    <source>
        <dbReference type="Proteomes" id="UP000546806"/>
    </source>
</evidence>
<dbReference type="Proteomes" id="UP000541955">
    <property type="component" value="Unassembled WGS sequence"/>
</dbReference>
<dbReference type="Proteomes" id="UP000544413">
    <property type="component" value="Unassembled WGS sequence"/>
</dbReference>
<dbReference type="EMBL" id="JNFA01000024">
    <property type="protein sequence ID" value="KGL40341.1"/>
    <property type="molecule type" value="Genomic_DNA"/>
</dbReference>
<dbReference type="EMBL" id="JAARRW010000001">
    <property type="protein sequence ID" value="MBC1560980.1"/>
    <property type="molecule type" value="Genomic_DNA"/>
</dbReference>
<dbReference type="EMBL" id="JAARYH010000001">
    <property type="protein sequence ID" value="MBC2165099.1"/>
    <property type="molecule type" value="Genomic_DNA"/>
</dbReference>
<evidence type="ECO:0000313" key="18">
    <source>
        <dbReference type="EMBL" id="MBC2292336.1"/>
    </source>
</evidence>
<evidence type="ECO:0000313" key="11">
    <source>
        <dbReference type="EMBL" id="MBC2003739.1"/>
    </source>
</evidence>
<evidence type="ECO:0000313" key="38">
    <source>
        <dbReference type="Proteomes" id="UP000565628"/>
    </source>
</evidence>
<dbReference type="EMBL" id="JAAROV010000001">
    <property type="protein sequence ID" value="MBC1315294.1"/>
    <property type="molecule type" value="Genomic_DNA"/>
</dbReference>
<dbReference type="Proteomes" id="UP000532866">
    <property type="component" value="Unassembled WGS sequence"/>
</dbReference>
<evidence type="ECO:0000313" key="28">
    <source>
        <dbReference type="Proteomes" id="UP000541955"/>
    </source>
</evidence>
<name>A0A099W6C0_9LIST</name>
<keyword evidence="21" id="KW-1185">Reference proteome</keyword>
<dbReference type="Pfam" id="PF19807">
    <property type="entry name" value="DUF6290"/>
    <property type="match status" value="1"/>
</dbReference>